<comment type="caution">
    <text evidence="2">The sequence shown here is derived from an EMBL/GenBank/DDBJ whole genome shotgun (WGS) entry which is preliminary data.</text>
</comment>
<dbReference type="GeneID" id="89977450"/>
<dbReference type="PANTHER" id="PTHR10695:SF46">
    <property type="entry name" value="BIFUNCTIONAL COENZYME A SYNTHASE-RELATED"/>
    <property type="match status" value="1"/>
</dbReference>
<dbReference type="Proteomes" id="UP001358417">
    <property type="component" value="Unassembled WGS sequence"/>
</dbReference>
<proteinExistence type="predicted"/>
<dbReference type="GO" id="GO:0015937">
    <property type="term" value="P:coenzyme A biosynthetic process"/>
    <property type="evidence" value="ECO:0007669"/>
    <property type="project" value="TreeGrafter"/>
</dbReference>
<dbReference type="PANTHER" id="PTHR10695">
    <property type="entry name" value="DEPHOSPHO-COA KINASE-RELATED"/>
    <property type="match status" value="1"/>
</dbReference>
<gene>
    <name evidence="2" type="ORF">LTR84_009291</name>
</gene>
<sequence length="433" mass="46530">MPPLPETGVSLLVLPALTISSPPSSWRSAYKTTLDTLLPHLITKEISKDGPPARLDIAVVLSESYPPTPSTPRSSIFSPFQQLLSSSYSLVVSSAAKLDIDLDFPGGLDVRVLLLEPRLSSLPSGVSGKQSLSGPIVDIPTFVKSSRPYTALYSVDGEAGERCLKKLITAYNSTNISPPSTKRLPSGPAFTTSSSTSNPSEEIIDDRPLKTHTSVAVGGTFDHLHIGHKLLLTGTILAAEPGTTSSRLITVGITGDELLVNKKYGNVVESWDVRQQRTAEFVESILAFHPNIPSIKKIQHIDQPGPNGQVVRVTYATTSSTSDSSNPTDEITINYTKISDPYGPTIADENISALVISAETRAGGKAVNDKRDEKGWKPLEVFEIDILDAGVVDDDDGENTSQGSGTKEEKKGFESKISSTEIRRRVAEKLKPQ</sequence>
<dbReference type="Gene3D" id="3.40.50.620">
    <property type="entry name" value="HUPs"/>
    <property type="match status" value="1"/>
</dbReference>
<protein>
    <recommendedName>
        <fullName evidence="4">Cytidyltransferase-like domain-containing protein</fullName>
    </recommendedName>
</protein>
<reference evidence="2 3" key="1">
    <citation type="submission" date="2023-08" db="EMBL/GenBank/DDBJ databases">
        <title>Black Yeasts Isolated from many extreme environments.</title>
        <authorList>
            <person name="Coleine C."/>
            <person name="Stajich J.E."/>
            <person name="Selbmann L."/>
        </authorList>
    </citation>
    <scope>NUCLEOTIDE SEQUENCE [LARGE SCALE GENOMIC DNA]</scope>
    <source>
        <strain evidence="2 3">CCFEE 5792</strain>
    </source>
</reference>
<evidence type="ECO:0000313" key="2">
    <source>
        <dbReference type="EMBL" id="KAK5045427.1"/>
    </source>
</evidence>
<organism evidence="2 3">
    <name type="scientific">Exophiala bonariae</name>
    <dbReference type="NCBI Taxonomy" id="1690606"/>
    <lineage>
        <taxon>Eukaryota</taxon>
        <taxon>Fungi</taxon>
        <taxon>Dikarya</taxon>
        <taxon>Ascomycota</taxon>
        <taxon>Pezizomycotina</taxon>
        <taxon>Eurotiomycetes</taxon>
        <taxon>Chaetothyriomycetidae</taxon>
        <taxon>Chaetothyriales</taxon>
        <taxon>Herpotrichiellaceae</taxon>
        <taxon>Exophiala</taxon>
    </lineage>
</organism>
<evidence type="ECO:0008006" key="4">
    <source>
        <dbReference type="Google" id="ProtNLM"/>
    </source>
</evidence>
<feature type="region of interest" description="Disordered" evidence="1">
    <location>
        <begin position="177"/>
        <end position="207"/>
    </location>
</feature>
<name>A0AAV9MXI2_9EURO</name>
<dbReference type="SUPFAM" id="SSF52374">
    <property type="entry name" value="Nucleotidylyl transferase"/>
    <property type="match status" value="1"/>
</dbReference>
<dbReference type="InterPro" id="IPR014729">
    <property type="entry name" value="Rossmann-like_a/b/a_fold"/>
</dbReference>
<evidence type="ECO:0000256" key="1">
    <source>
        <dbReference type="SAM" id="MobiDB-lite"/>
    </source>
</evidence>
<feature type="compositionally biased region" description="Basic and acidic residues" evidence="1">
    <location>
        <begin position="421"/>
        <end position="433"/>
    </location>
</feature>
<dbReference type="GO" id="GO:0004140">
    <property type="term" value="F:dephospho-CoA kinase activity"/>
    <property type="evidence" value="ECO:0007669"/>
    <property type="project" value="TreeGrafter"/>
</dbReference>
<dbReference type="RefSeq" id="XP_064701056.1">
    <property type="nucleotide sequence ID" value="XM_064852831.1"/>
</dbReference>
<accession>A0AAV9MXI2</accession>
<evidence type="ECO:0000313" key="3">
    <source>
        <dbReference type="Proteomes" id="UP001358417"/>
    </source>
</evidence>
<dbReference type="EMBL" id="JAVRRD010000037">
    <property type="protein sequence ID" value="KAK5045427.1"/>
    <property type="molecule type" value="Genomic_DNA"/>
</dbReference>
<keyword evidence="3" id="KW-1185">Reference proteome</keyword>
<dbReference type="AlphaFoldDB" id="A0AAV9MXI2"/>
<feature type="region of interest" description="Disordered" evidence="1">
    <location>
        <begin position="390"/>
        <end position="433"/>
    </location>
</feature>